<reference evidence="2" key="1">
    <citation type="submission" date="2023-03" db="EMBL/GenBank/DDBJ databases">
        <title>Massive genome expansion in bonnet fungi (Mycena s.s.) driven by repeated elements and novel gene families across ecological guilds.</title>
        <authorList>
            <consortium name="Lawrence Berkeley National Laboratory"/>
            <person name="Harder C.B."/>
            <person name="Miyauchi S."/>
            <person name="Viragh M."/>
            <person name="Kuo A."/>
            <person name="Thoen E."/>
            <person name="Andreopoulos B."/>
            <person name="Lu D."/>
            <person name="Skrede I."/>
            <person name="Drula E."/>
            <person name="Henrissat B."/>
            <person name="Morin E."/>
            <person name="Kohler A."/>
            <person name="Barry K."/>
            <person name="LaButti K."/>
            <person name="Morin E."/>
            <person name="Salamov A."/>
            <person name="Lipzen A."/>
            <person name="Mereny Z."/>
            <person name="Hegedus B."/>
            <person name="Baldrian P."/>
            <person name="Stursova M."/>
            <person name="Weitz H."/>
            <person name="Taylor A."/>
            <person name="Grigoriev I.V."/>
            <person name="Nagy L.G."/>
            <person name="Martin F."/>
            <person name="Kauserud H."/>
        </authorList>
    </citation>
    <scope>NUCLEOTIDE SEQUENCE</scope>
    <source>
        <strain evidence="2">CBHHK002</strain>
    </source>
</reference>
<name>A0AAD6Z4H5_9AGAR</name>
<proteinExistence type="predicted"/>
<feature type="compositionally biased region" description="Basic and acidic residues" evidence="1">
    <location>
        <begin position="92"/>
        <end position="101"/>
    </location>
</feature>
<accession>A0AAD6Z4H5</accession>
<evidence type="ECO:0000313" key="3">
    <source>
        <dbReference type="Proteomes" id="UP001218218"/>
    </source>
</evidence>
<evidence type="ECO:0000313" key="2">
    <source>
        <dbReference type="EMBL" id="KAJ7307678.1"/>
    </source>
</evidence>
<gene>
    <name evidence="2" type="ORF">DFH08DRAFT_1088630</name>
</gene>
<comment type="caution">
    <text evidence="2">The sequence shown here is derived from an EMBL/GenBank/DDBJ whole genome shotgun (WGS) entry which is preliminary data.</text>
</comment>
<organism evidence="2 3">
    <name type="scientific">Mycena albidolilacea</name>
    <dbReference type="NCBI Taxonomy" id="1033008"/>
    <lineage>
        <taxon>Eukaryota</taxon>
        <taxon>Fungi</taxon>
        <taxon>Dikarya</taxon>
        <taxon>Basidiomycota</taxon>
        <taxon>Agaricomycotina</taxon>
        <taxon>Agaricomycetes</taxon>
        <taxon>Agaricomycetidae</taxon>
        <taxon>Agaricales</taxon>
        <taxon>Marasmiineae</taxon>
        <taxon>Mycenaceae</taxon>
        <taxon>Mycena</taxon>
    </lineage>
</organism>
<evidence type="ECO:0000256" key="1">
    <source>
        <dbReference type="SAM" id="MobiDB-lite"/>
    </source>
</evidence>
<dbReference type="EMBL" id="JARIHO010000088">
    <property type="protein sequence ID" value="KAJ7307678.1"/>
    <property type="molecule type" value="Genomic_DNA"/>
</dbReference>
<protein>
    <submittedName>
        <fullName evidence="2">Uncharacterized protein</fullName>
    </submittedName>
</protein>
<dbReference type="Proteomes" id="UP001218218">
    <property type="component" value="Unassembled WGS sequence"/>
</dbReference>
<dbReference type="AlphaFoldDB" id="A0AAD6Z4H5"/>
<sequence>MPHNRPSASRALKKVFLLPPSLTHLSNRSFSHQAQWPRTYPPWRPPGGSGALSYELLPKAFACTMNAAQVRADFRGKRKLRGEDGDGVGGDGQKKGKREDIAGAGEGRLTARGKIDGAGDTQIRPGETLAHFNKCVGFPFPFYASPFRVRG</sequence>
<keyword evidence="3" id="KW-1185">Reference proteome</keyword>
<feature type="region of interest" description="Disordered" evidence="1">
    <location>
        <begin position="77"/>
        <end position="122"/>
    </location>
</feature>